<keyword evidence="10" id="KW-0998">Cell outer membrane</keyword>
<dbReference type="PROSITE" id="PS51257">
    <property type="entry name" value="PROKAR_LIPOPROTEIN"/>
    <property type="match status" value="1"/>
</dbReference>
<keyword evidence="14" id="KW-1185">Reference proteome</keyword>
<evidence type="ECO:0000256" key="6">
    <source>
        <dbReference type="ARBA" id="ARBA00022729"/>
    </source>
</evidence>
<gene>
    <name evidence="13" type="ORF">Bxe_B2607</name>
</gene>
<dbReference type="GO" id="GO:0015288">
    <property type="term" value="F:porin activity"/>
    <property type="evidence" value="ECO:0007669"/>
    <property type="project" value="UniProtKB-KW"/>
</dbReference>
<dbReference type="PANTHER" id="PTHR34501">
    <property type="entry name" value="PROTEIN YDDL-RELATED"/>
    <property type="match status" value="1"/>
</dbReference>
<protein>
    <submittedName>
        <fullName evidence="13">Outer membrane porin, OmpC family</fullName>
    </submittedName>
</protein>
<evidence type="ECO:0000256" key="8">
    <source>
        <dbReference type="ARBA" id="ARBA00023114"/>
    </source>
</evidence>
<dbReference type="GO" id="GO:0009279">
    <property type="term" value="C:cell outer membrane"/>
    <property type="evidence" value="ECO:0007669"/>
    <property type="project" value="UniProtKB-SubCell"/>
</dbReference>
<evidence type="ECO:0000313" key="13">
    <source>
        <dbReference type="EMBL" id="ABE33386.1"/>
    </source>
</evidence>
<dbReference type="InterPro" id="IPR050298">
    <property type="entry name" value="Gram-neg_bact_OMP"/>
</dbReference>
<dbReference type="GO" id="GO:0046930">
    <property type="term" value="C:pore complex"/>
    <property type="evidence" value="ECO:0007669"/>
    <property type="project" value="UniProtKB-KW"/>
</dbReference>
<dbReference type="SUPFAM" id="SSF56935">
    <property type="entry name" value="Porins"/>
    <property type="match status" value="1"/>
</dbReference>
<dbReference type="AlphaFoldDB" id="Q13RA3"/>
<dbReference type="InterPro" id="IPR033900">
    <property type="entry name" value="Gram_neg_porin_domain"/>
</dbReference>
<dbReference type="Proteomes" id="UP000001817">
    <property type="component" value="Chromosome 2"/>
</dbReference>
<dbReference type="CDD" id="cd00342">
    <property type="entry name" value="gram_neg_porins"/>
    <property type="match status" value="1"/>
</dbReference>
<keyword evidence="3" id="KW-0813">Transport</keyword>
<evidence type="ECO:0000256" key="10">
    <source>
        <dbReference type="ARBA" id="ARBA00023237"/>
    </source>
</evidence>
<evidence type="ECO:0000259" key="12">
    <source>
        <dbReference type="Pfam" id="PF13609"/>
    </source>
</evidence>
<name>Q13RA3_PARXL</name>
<proteinExistence type="predicted"/>
<dbReference type="Gene3D" id="2.40.160.10">
    <property type="entry name" value="Porin"/>
    <property type="match status" value="1"/>
</dbReference>
<evidence type="ECO:0000313" key="14">
    <source>
        <dbReference type="Proteomes" id="UP000001817"/>
    </source>
</evidence>
<dbReference type="KEGG" id="bxe:Bxe_B2607"/>
<dbReference type="EMBL" id="CP000271">
    <property type="protein sequence ID" value="ABE33386.1"/>
    <property type="molecule type" value="Genomic_DNA"/>
</dbReference>
<reference evidence="13 14" key="1">
    <citation type="journal article" date="2006" name="Proc. Natl. Acad. Sci. U.S.A.">
        <title>Burkholderia xenovorans LB400 harbors a multi-replicon, 9.73-Mbp genome shaped for versatility.</title>
        <authorList>
            <person name="Chain P.S."/>
            <person name="Denef V.J."/>
            <person name="Konstantinidis K.T."/>
            <person name="Vergez L.M."/>
            <person name="Agullo L."/>
            <person name="Reyes V.L."/>
            <person name="Hauser L."/>
            <person name="Cordova M."/>
            <person name="Gomez L."/>
            <person name="Gonzalez M."/>
            <person name="Land M."/>
            <person name="Lao V."/>
            <person name="Larimer F."/>
            <person name="LiPuma J.J."/>
            <person name="Mahenthiralingam E."/>
            <person name="Malfatti S.A."/>
            <person name="Marx C.J."/>
            <person name="Parnell J.J."/>
            <person name="Ramette A."/>
            <person name="Richardson P."/>
            <person name="Seeger M."/>
            <person name="Smith D."/>
            <person name="Spilker T."/>
            <person name="Sul W.J."/>
            <person name="Tsoi T.V."/>
            <person name="Ulrich L.E."/>
            <person name="Zhulin I.B."/>
            <person name="Tiedje J.M."/>
        </authorList>
    </citation>
    <scope>NUCLEOTIDE SEQUENCE [LARGE SCALE GENOMIC DNA]</scope>
    <source>
        <strain evidence="13 14">LB400</strain>
    </source>
</reference>
<evidence type="ECO:0000256" key="2">
    <source>
        <dbReference type="ARBA" id="ARBA00011233"/>
    </source>
</evidence>
<dbReference type="Pfam" id="PF13609">
    <property type="entry name" value="Porin_4"/>
    <property type="match status" value="1"/>
</dbReference>
<keyword evidence="4" id="KW-1134">Transmembrane beta strand</keyword>
<keyword evidence="9" id="KW-0472">Membrane</keyword>
<organism evidence="13 14">
    <name type="scientific">Paraburkholderia xenovorans (strain LB400)</name>
    <dbReference type="NCBI Taxonomy" id="266265"/>
    <lineage>
        <taxon>Bacteria</taxon>
        <taxon>Pseudomonadati</taxon>
        <taxon>Pseudomonadota</taxon>
        <taxon>Betaproteobacteria</taxon>
        <taxon>Burkholderiales</taxon>
        <taxon>Burkholderiaceae</taxon>
        <taxon>Paraburkholderia</taxon>
    </lineage>
</organism>
<evidence type="ECO:0000256" key="5">
    <source>
        <dbReference type="ARBA" id="ARBA00022692"/>
    </source>
</evidence>
<evidence type="ECO:0000256" key="11">
    <source>
        <dbReference type="SAM" id="SignalP"/>
    </source>
</evidence>
<comment type="subcellular location">
    <subcellularLocation>
        <location evidence="1">Cell outer membrane</location>
        <topology evidence="1">Multi-pass membrane protein</topology>
    </subcellularLocation>
</comment>
<dbReference type="InterPro" id="IPR002299">
    <property type="entry name" value="Porin_Neis"/>
</dbReference>
<dbReference type="InterPro" id="IPR001702">
    <property type="entry name" value="Porin_Gram-ve"/>
</dbReference>
<dbReference type="eggNOG" id="COG3203">
    <property type="taxonomic scope" value="Bacteria"/>
</dbReference>
<keyword evidence="5" id="KW-0812">Transmembrane</keyword>
<dbReference type="PRINTS" id="PR00184">
    <property type="entry name" value="NEISSPPORIN"/>
</dbReference>
<evidence type="ECO:0000256" key="9">
    <source>
        <dbReference type="ARBA" id="ARBA00023136"/>
    </source>
</evidence>
<dbReference type="STRING" id="266265.Bxe_B2607"/>
<keyword evidence="6 11" id="KW-0732">Signal</keyword>
<keyword evidence="7" id="KW-0406">Ion transport</keyword>
<evidence type="ECO:0000256" key="3">
    <source>
        <dbReference type="ARBA" id="ARBA00022448"/>
    </source>
</evidence>
<keyword evidence="8" id="KW-0626">Porin</keyword>
<feature type="domain" description="Porin" evidence="12">
    <location>
        <begin position="19"/>
        <end position="327"/>
    </location>
</feature>
<feature type="signal peptide" evidence="11">
    <location>
        <begin position="1"/>
        <end position="33"/>
    </location>
</feature>
<dbReference type="PRINTS" id="PR00182">
    <property type="entry name" value="ECOLNEIPORIN"/>
</dbReference>
<feature type="chain" id="PRO_5004182511" evidence="11">
    <location>
        <begin position="34"/>
        <end position="363"/>
    </location>
</feature>
<accession>Q13RA3</accession>
<dbReference type="GO" id="GO:0034220">
    <property type="term" value="P:monoatomic ion transmembrane transport"/>
    <property type="evidence" value="ECO:0007669"/>
    <property type="project" value="InterPro"/>
</dbReference>
<evidence type="ECO:0000256" key="1">
    <source>
        <dbReference type="ARBA" id="ARBA00004571"/>
    </source>
</evidence>
<comment type="subunit">
    <text evidence="2">Homotrimer.</text>
</comment>
<evidence type="ECO:0000256" key="7">
    <source>
        <dbReference type="ARBA" id="ARBA00023065"/>
    </source>
</evidence>
<dbReference type="PANTHER" id="PTHR34501:SF9">
    <property type="entry name" value="MAJOR OUTER MEMBRANE PROTEIN P.IA"/>
    <property type="match status" value="1"/>
</dbReference>
<dbReference type="InterPro" id="IPR023614">
    <property type="entry name" value="Porin_dom_sf"/>
</dbReference>
<sequence>MNAKYNKIRQETSVKKQYAVAALAVVSCAGAHAQASVTLYGVIDTNLEFLNHAGASGGSLVRENSGGLSNSRFGFRGAEDLGGGNKAFFILEAGFNGNDGTNASAGVLFNRTAAVGLSNAYGALSAGLQYTAMYDTLIKYDPMVFGQQYTWMPTTGSVDGFSFKARVNNSVKYVGRFGGLTATADYSFGGSADSFQSSAAYGGALDYDTGSFAAAVAYDYRNGAINSTGMWTKSRNWSASAREQLGNVTLMGGYEHYLYDPTKGKSVSSALWFGGVRYLIAPDFRVTAAAYYQSNKADNVSNSLMGVLGADYILSKRTDVYATVAYAAATHYANDEYTPVGLTSDTAFGPNQTGVTLGIRHRF</sequence>
<evidence type="ECO:0000256" key="4">
    <source>
        <dbReference type="ARBA" id="ARBA00022452"/>
    </source>
</evidence>